<keyword evidence="6" id="KW-0732">Signal</keyword>
<name>A0A8S1EI27_9PELO</name>
<feature type="transmembrane region" description="Helical" evidence="4">
    <location>
        <begin position="185"/>
        <end position="205"/>
    </location>
</feature>
<reference evidence="7 8" key="1">
    <citation type="submission" date="2020-04" db="EMBL/GenBank/DDBJ databases">
        <authorList>
            <person name="Laetsch R D."/>
            <person name="Stevens L."/>
            <person name="Kumar S."/>
            <person name="Blaxter L. M."/>
        </authorList>
    </citation>
    <scope>NUCLEOTIDE SEQUENCE [LARGE SCALE GENOMIC DNA]</scope>
</reference>
<evidence type="ECO:0000313" key="7">
    <source>
        <dbReference type="EMBL" id="CAB3400839.1"/>
    </source>
</evidence>
<protein>
    <recommendedName>
        <fullName evidence="4">Copper transport protein</fullName>
    </recommendedName>
</protein>
<feature type="signal peptide" evidence="6">
    <location>
        <begin position="1"/>
        <end position="15"/>
    </location>
</feature>
<gene>
    <name evidence="7" type="ORF">CBOVIS_LOCUS3687</name>
</gene>
<dbReference type="PANTHER" id="PTHR12483:SF127">
    <property type="entry name" value="COPPER TRANSPORT PROTEIN"/>
    <property type="match status" value="1"/>
</dbReference>
<feature type="transmembrane region" description="Helical" evidence="4">
    <location>
        <begin position="96"/>
        <end position="119"/>
    </location>
</feature>
<dbReference type="InterPro" id="IPR007274">
    <property type="entry name" value="Cop_transporter"/>
</dbReference>
<keyword evidence="3 4" id="KW-0472">Membrane</keyword>
<dbReference type="GO" id="GO:0016020">
    <property type="term" value="C:membrane"/>
    <property type="evidence" value="ECO:0007669"/>
    <property type="project" value="UniProtKB-SubCell"/>
</dbReference>
<keyword evidence="2 4" id="KW-1133">Transmembrane helix</keyword>
<accession>A0A8S1EI27</accession>
<keyword evidence="4" id="KW-0187">Copper transport</keyword>
<evidence type="ECO:0000256" key="6">
    <source>
        <dbReference type="SAM" id="SignalP"/>
    </source>
</evidence>
<feature type="region of interest" description="Disordered" evidence="5">
    <location>
        <begin position="43"/>
        <end position="73"/>
    </location>
</feature>
<evidence type="ECO:0000256" key="2">
    <source>
        <dbReference type="ARBA" id="ARBA00022989"/>
    </source>
</evidence>
<comment type="subcellular location">
    <subcellularLocation>
        <location evidence="4">Membrane</location>
        <topology evidence="4">Multi-pass membrane protein</topology>
    </subcellularLocation>
</comment>
<keyword evidence="4" id="KW-0406">Ion transport</keyword>
<feature type="transmembrane region" description="Helical" evidence="4">
    <location>
        <begin position="211"/>
        <end position="230"/>
    </location>
</feature>
<dbReference type="AlphaFoldDB" id="A0A8S1EI27"/>
<dbReference type="Pfam" id="PF04145">
    <property type="entry name" value="Ctr"/>
    <property type="match status" value="1"/>
</dbReference>
<feature type="compositionally biased region" description="Basic and acidic residues" evidence="5">
    <location>
        <begin position="62"/>
        <end position="73"/>
    </location>
</feature>
<keyword evidence="4" id="KW-0186">Copper</keyword>
<dbReference type="Proteomes" id="UP000494206">
    <property type="component" value="Unassembled WGS sequence"/>
</dbReference>
<keyword evidence="4" id="KW-0813">Transport</keyword>
<feature type="chain" id="PRO_5035856824" description="Copper transport protein" evidence="6">
    <location>
        <begin position="16"/>
        <end position="249"/>
    </location>
</feature>
<evidence type="ECO:0000256" key="3">
    <source>
        <dbReference type="ARBA" id="ARBA00023136"/>
    </source>
</evidence>
<organism evidence="7 8">
    <name type="scientific">Caenorhabditis bovis</name>
    <dbReference type="NCBI Taxonomy" id="2654633"/>
    <lineage>
        <taxon>Eukaryota</taxon>
        <taxon>Metazoa</taxon>
        <taxon>Ecdysozoa</taxon>
        <taxon>Nematoda</taxon>
        <taxon>Chromadorea</taxon>
        <taxon>Rhabditida</taxon>
        <taxon>Rhabditina</taxon>
        <taxon>Rhabditomorpha</taxon>
        <taxon>Rhabditoidea</taxon>
        <taxon>Rhabditidae</taxon>
        <taxon>Peloderinae</taxon>
        <taxon>Caenorhabditis</taxon>
    </lineage>
</organism>
<dbReference type="PROSITE" id="PS51257">
    <property type="entry name" value="PROKAR_LIPOPROTEIN"/>
    <property type="match status" value="1"/>
</dbReference>
<evidence type="ECO:0000313" key="8">
    <source>
        <dbReference type="Proteomes" id="UP000494206"/>
    </source>
</evidence>
<comment type="similarity">
    <text evidence="4">Belongs to the copper transporter (Ctr) (TC 1.A.56) family. SLC31A subfamily.</text>
</comment>
<dbReference type="PANTHER" id="PTHR12483">
    <property type="entry name" value="SOLUTE CARRIER FAMILY 31 COPPER TRANSPORTERS"/>
    <property type="match status" value="1"/>
</dbReference>
<evidence type="ECO:0000256" key="5">
    <source>
        <dbReference type="SAM" id="MobiDB-lite"/>
    </source>
</evidence>
<keyword evidence="1 4" id="KW-0812">Transmembrane</keyword>
<proteinExistence type="inferred from homology"/>
<evidence type="ECO:0000256" key="4">
    <source>
        <dbReference type="RuleBase" id="RU367022"/>
    </source>
</evidence>
<dbReference type="GO" id="GO:0005375">
    <property type="term" value="F:copper ion transmembrane transporter activity"/>
    <property type="evidence" value="ECO:0007669"/>
    <property type="project" value="UniProtKB-UniRule"/>
</dbReference>
<sequence length="249" mass="27568">MKYLWLFLVWGIASCENDINMKKDVTDFLNDLSVRTSEDNVDHSAHHMDHSSHGSHTNAGQHGKDDHSGHHDHGAGHHMMMMWFHGGCNEVILFDFWRIDSCCGLILSCVAIFIMGAAYEGLKWFRIYLQIQYGRCATKQIPVSVTANSACHKSLEAGNGAEPLVSAHGRANIVKARSAFSMPRLIQGSLYVVQLILAYWLMLIVMTYNSWLSIAVVLGAGFGHWLFAVLELDSVDGAAADSFATDACH</sequence>
<feature type="compositionally biased region" description="Basic and acidic residues" evidence="5">
    <location>
        <begin position="43"/>
        <end position="52"/>
    </location>
</feature>
<evidence type="ECO:0000256" key="1">
    <source>
        <dbReference type="ARBA" id="ARBA00022692"/>
    </source>
</evidence>
<comment type="caution">
    <text evidence="7">The sequence shown here is derived from an EMBL/GenBank/DDBJ whole genome shotgun (WGS) entry which is preliminary data.</text>
</comment>
<dbReference type="OrthoDB" id="161814at2759"/>
<dbReference type="EMBL" id="CADEPM010000002">
    <property type="protein sequence ID" value="CAB3400839.1"/>
    <property type="molecule type" value="Genomic_DNA"/>
</dbReference>
<keyword evidence="8" id="KW-1185">Reference proteome</keyword>